<gene>
    <name evidence="1" type="ORF">Tco_0770389</name>
</gene>
<dbReference type="Proteomes" id="UP001151760">
    <property type="component" value="Unassembled WGS sequence"/>
</dbReference>
<comment type="caution">
    <text evidence="1">The sequence shown here is derived from an EMBL/GenBank/DDBJ whole genome shotgun (WGS) entry which is preliminary data.</text>
</comment>
<feature type="non-terminal residue" evidence="1">
    <location>
        <position position="95"/>
    </location>
</feature>
<sequence length="95" mass="10600">MSTQLLVFVDPDQLLREVFDKGGPKALDGVASSSYSRSMLSINISREAWIQSAEILKKFDLVNVKSAITPMETNVALTKDEEAVDVDVYLYRSMI</sequence>
<reference evidence="1" key="1">
    <citation type="journal article" date="2022" name="Int. J. Mol. Sci.">
        <title>Draft Genome of Tanacetum Coccineum: Genomic Comparison of Closely Related Tanacetum-Family Plants.</title>
        <authorList>
            <person name="Yamashiro T."/>
            <person name="Shiraishi A."/>
            <person name="Nakayama K."/>
            <person name="Satake H."/>
        </authorList>
    </citation>
    <scope>NUCLEOTIDE SEQUENCE</scope>
</reference>
<evidence type="ECO:0000313" key="1">
    <source>
        <dbReference type="EMBL" id="GJS87753.1"/>
    </source>
</evidence>
<name>A0ABQ4ZFS0_9ASTR</name>
<keyword evidence="2" id="KW-1185">Reference proteome</keyword>
<dbReference type="EMBL" id="BQNB010011223">
    <property type="protein sequence ID" value="GJS87753.1"/>
    <property type="molecule type" value="Genomic_DNA"/>
</dbReference>
<protein>
    <submittedName>
        <fullName evidence="1">Uncharacterized protein</fullName>
    </submittedName>
</protein>
<organism evidence="1 2">
    <name type="scientific">Tanacetum coccineum</name>
    <dbReference type="NCBI Taxonomy" id="301880"/>
    <lineage>
        <taxon>Eukaryota</taxon>
        <taxon>Viridiplantae</taxon>
        <taxon>Streptophyta</taxon>
        <taxon>Embryophyta</taxon>
        <taxon>Tracheophyta</taxon>
        <taxon>Spermatophyta</taxon>
        <taxon>Magnoliopsida</taxon>
        <taxon>eudicotyledons</taxon>
        <taxon>Gunneridae</taxon>
        <taxon>Pentapetalae</taxon>
        <taxon>asterids</taxon>
        <taxon>campanulids</taxon>
        <taxon>Asterales</taxon>
        <taxon>Asteraceae</taxon>
        <taxon>Asteroideae</taxon>
        <taxon>Anthemideae</taxon>
        <taxon>Anthemidinae</taxon>
        <taxon>Tanacetum</taxon>
    </lineage>
</organism>
<evidence type="ECO:0000313" key="2">
    <source>
        <dbReference type="Proteomes" id="UP001151760"/>
    </source>
</evidence>
<proteinExistence type="predicted"/>
<reference evidence="1" key="2">
    <citation type="submission" date="2022-01" db="EMBL/GenBank/DDBJ databases">
        <authorList>
            <person name="Yamashiro T."/>
            <person name="Shiraishi A."/>
            <person name="Satake H."/>
            <person name="Nakayama K."/>
        </authorList>
    </citation>
    <scope>NUCLEOTIDE SEQUENCE</scope>
</reference>
<accession>A0ABQ4ZFS0</accession>